<dbReference type="PANTHER" id="PTHR43280:SF28">
    <property type="entry name" value="HTH-TYPE TRANSCRIPTIONAL ACTIVATOR RHAS"/>
    <property type="match status" value="1"/>
</dbReference>
<proteinExistence type="predicted"/>
<evidence type="ECO:0000313" key="8">
    <source>
        <dbReference type="Proteomes" id="UP001153404"/>
    </source>
</evidence>
<dbReference type="SMART" id="SM00342">
    <property type="entry name" value="HTH_ARAC"/>
    <property type="match status" value="1"/>
</dbReference>
<keyword evidence="2" id="KW-0238">DNA-binding</keyword>
<dbReference type="AlphaFoldDB" id="A0A9X4QWB9"/>
<dbReference type="SUPFAM" id="SSF52172">
    <property type="entry name" value="CheY-like"/>
    <property type="match status" value="1"/>
</dbReference>
<evidence type="ECO:0000256" key="1">
    <source>
        <dbReference type="ARBA" id="ARBA00023015"/>
    </source>
</evidence>
<dbReference type="InterPro" id="IPR041522">
    <property type="entry name" value="CdaR_GGDEF"/>
</dbReference>
<dbReference type="PROSITE" id="PS50110">
    <property type="entry name" value="RESPONSE_REGULATORY"/>
    <property type="match status" value="1"/>
</dbReference>
<comment type="caution">
    <text evidence="7">The sequence shown here is derived from an EMBL/GenBank/DDBJ whole genome shotgun (WGS) entry which is preliminary data.</text>
</comment>
<dbReference type="SMART" id="SM00448">
    <property type="entry name" value="REC"/>
    <property type="match status" value="1"/>
</dbReference>
<dbReference type="RefSeq" id="WP_277539129.1">
    <property type="nucleotide sequence ID" value="NZ_JAPDIA010000009.1"/>
</dbReference>
<dbReference type="Gene3D" id="1.10.10.60">
    <property type="entry name" value="Homeodomain-like"/>
    <property type="match status" value="2"/>
</dbReference>
<dbReference type="InterPro" id="IPR018062">
    <property type="entry name" value="HTH_AraC-typ_CS"/>
</dbReference>
<protein>
    <submittedName>
        <fullName evidence="7">Response regulator</fullName>
    </submittedName>
</protein>
<dbReference type="InterPro" id="IPR001789">
    <property type="entry name" value="Sig_transdc_resp-reg_receiver"/>
</dbReference>
<feature type="domain" description="Response regulatory" evidence="6">
    <location>
        <begin position="3"/>
        <end position="120"/>
    </location>
</feature>
<dbReference type="Pfam" id="PF12833">
    <property type="entry name" value="HTH_18"/>
    <property type="match status" value="1"/>
</dbReference>
<dbReference type="SUPFAM" id="SSF46689">
    <property type="entry name" value="Homeodomain-like"/>
    <property type="match status" value="2"/>
</dbReference>
<evidence type="ECO:0000256" key="4">
    <source>
        <dbReference type="PROSITE-ProRule" id="PRU00169"/>
    </source>
</evidence>
<keyword evidence="4" id="KW-0597">Phosphoprotein</keyword>
<dbReference type="PANTHER" id="PTHR43280">
    <property type="entry name" value="ARAC-FAMILY TRANSCRIPTIONAL REGULATOR"/>
    <property type="match status" value="1"/>
</dbReference>
<dbReference type="PROSITE" id="PS01124">
    <property type="entry name" value="HTH_ARAC_FAMILY_2"/>
    <property type="match status" value="1"/>
</dbReference>
<dbReference type="GO" id="GO:0000160">
    <property type="term" value="P:phosphorelay signal transduction system"/>
    <property type="evidence" value="ECO:0007669"/>
    <property type="project" value="InterPro"/>
</dbReference>
<dbReference type="Pfam" id="PF17853">
    <property type="entry name" value="GGDEF_2"/>
    <property type="match status" value="1"/>
</dbReference>
<dbReference type="GO" id="GO:0043565">
    <property type="term" value="F:sequence-specific DNA binding"/>
    <property type="evidence" value="ECO:0007669"/>
    <property type="project" value="InterPro"/>
</dbReference>
<dbReference type="InterPro" id="IPR020449">
    <property type="entry name" value="Tscrpt_reg_AraC-type_HTH"/>
</dbReference>
<organism evidence="7 8">
    <name type="scientific">Cohnella rhizosphaerae</name>
    <dbReference type="NCBI Taxonomy" id="1457232"/>
    <lineage>
        <taxon>Bacteria</taxon>
        <taxon>Bacillati</taxon>
        <taxon>Bacillota</taxon>
        <taxon>Bacilli</taxon>
        <taxon>Bacillales</taxon>
        <taxon>Paenibacillaceae</taxon>
        <taxon>Cohnella</taxon>
    </lineage>
</organism>
<feature type="domain" description="HTH araC/xylS-type" evidence="5">
    <location>
        <begin position="427"/>
        <end position="525"/>
    </location>
</feature>
<feature type="modified residue" description="4-aspartylphosphate" evidence="4">
    <location>
        <position position="55"/>
    </location>
</feature>
<gene>
    <name evidence="7" type="ORF">OMP40_37265</name>
</gene>
<keyword evidence="8" id="KW-1185">Reference proteome</keyword>
<evidence type="ECO:0000256" key="3">
    <source>
        <dbReference type="ARBA" id="ARBA00023163"/>
    </source>
</evidence>
<dbReference type="PROSITE" id="PS00041">
    <property type="entry name" value="HTH_ARAC_FAMILY_1"/>
    <property type="match status" value="1"/>
</dbReference>
<keyword evidence="3" id="KW-0804">Transcription</keyword>
<dbReference type="Pfam" id="PF00072">
    <property type="entry name" value="Response_reg"/>
    <property type="match status" value="1"/>
</dbReference>
<dbReference type="InterPro" id="IPR011006">
    <property type="entry name" value="CheY-like_superfamily"/>
</dbReference>
<dbReference type="InterPro" id="IPR018060">
    <property type="entry name" value="HTH_AraC"/>
</dbReference>
<evidence type="ECO:0000313" key="7">
    <source>
        <dbReference type="EMBL" id="MDG0814301.1"/>
    </source>
</evidence>
<dbReference type="EMBL" id="JAPDIA010000009">
    <property type="protein sequence ID" value="MDG0814301.1"/>
    <property type="molecule type" value="Genomic_DNA"/>
</dbReference>
<dbReference type="CDD" id="cd17536">
    <property type="entry name" value="REC_YesN-like"/>
    <property type="match status" value="1"/>
</dbReference>
<evidence type="ECO:0000259" key="5">
    <source>
        <dbReference type="PROSITE" id="PS01124"/>
    </source>
</evidence>
<reference evidence="7" key="1">
    <citation type="submission" date="2022-10" db="EMBL/GenBank/DDBJ databases">
        <title>Comparative genomic analysis of Cohnella hashimotonis sp. nov., isolated from the International Space Station.</title>
        <authorList>
            <person name="Simpson A."/>
            <person name="Venkateswaran K."/>
        </authorList>
    </citation>
    <scope>NUCLEOTIDE SEQUENCE</scope>
    <source>
        <strain evidence="7">DSM 28161</strain>
    </source>
</reference>
<dbReference type="Proteomes" id="UP001153404">
    <property type="component" value="Unassembled WGS sequence"/>
</dbReference>
<dbReference type="GO" id="GO:0003700">
    <property type="term" value="F:DNA-binding transcription factor activity"/>
    <property type="evidence" value="ECO:0007669"/>
    <property type="project" value="InterPro"/>
</dbReference>
<name>A0A9X4QWB9_9BACL</name>
<dbReference type="InterPro" id="IPR009057">
    <property type="entry name" value="Homeodomain-like_sf"/>
</dbReference>
<dbReference type="PRINTS" id="PR00032">
    <property type="entry name" value="HTHARAC"/>
</dbReference>
<accession>A0A9X4QWB9</accession>
<evidence type="ECO:0000256" key="2">
    <source>
        <dbReference type="ARBA" id="ARBA00023125"/>
    </source>
</evidence>
<dbReference type="Gene3D" id="3.40.50.2300">
    <property type="match status" value="1"/>
</dbReference>
<evidence type="ECO:0000259" key="6">
    <source>
        <dbReference type="PROSITE" id="PS50110"/>
    </source>
</evidence>
<sequence>MLKVMVVDDEAPGRKAIVKLIEQSGLPVEVVAEAKNGEEALDLIRANKPHIVVTDMSMPVMNGQQFLARLHREYEEIKAIVISGYSQFEYLKAALKYQACEYVLKPVAVSELREAMNKAIRAVDEFSDRQLGRKSSLDMARLKTEVFLQHVAERRIANGADIRRQVRELGLPAESAGYRAAVCRIRQFQGISASRFRGNADLYMFGLENIMREVLRDEGTLMFKTDDRSRLCLILPCSAYPDLRAGEALGAFQQAVAHTLGGDVAVGLSAAFASLEELPDAYQAALLALHRCAFAYAGLTISSPDGEPAPAVAELLSSFDMRRLSHAFDAGNARDVRLTLDEFVRKISSRPATTIGDVQRELARLAEAAKSAMPGLPAKFAPLFEAAAIGGVMEAGGLQAYLDELVRAAEAFAELSRDAPESMRIVQDIVRYLDAHYFEDVSLIDVATRYHIDPSYLSKLFKSATQENFIEYVTRKRMEKACELLASPERKINEIAELVGYENQRYFSQVFKKHTSQTPSEYRESIGHA</sequence>
<keyword evidence="1" id="KW-0805">Transcription regulation</keyword>